<evidence type="ECO:0000259" key="7">
    <source>
        <dbReference type="PROSITE" id="PS50035"/>
    </source>
</evidence>
<dbReference type="CDD" id="cd09110">
    <property type="entry name" value="PLDc_CLS_1"/>
    <property type="match status" value="1"/>
</dbReference>
<gene>
    <name evidence="8" type="ORF">AB433_14530</name>
</gene>
<comment type="function">
    <text evidence="1">Could be a virulence factor.</text>
</comment>
<organism evidence="8 9">
    <name type="scientific">Croceicoccus naphthovorans</name>
    <dbReference type="NCBI Taxonomy" id="1348774"/>
    <lineage>
        <taxon>Bacteria</taxon>
        <taxon>Pseudomonadati</taxon>
        <taxon>Pseudomonadota</taxon>
        <taxon>Alphaproteobacteria</taxon>
        <taxon>Sphingomonadales</taxon>
        <taxon>Erythrobacteraceae</taxon>
        <taxon>Croceicoccus</taxon>
    </lineage>
</organism>
<dbReference type="KEGG" id="cna:AB433_14530"/>
<evidence type="ECO:0000313" key="9">
    <source>
        <dbReference type="Proteomes" id="UP000035287"/>
    </source>
</evidence>
<name>A0A0G3XH80_9SPHN</name>
<dbReference type="InterPro" id="IPR025202">
    <property type="entry name" value="PLD-like_dom"/>
</dbReference>
<dbReference type="InterPro" id="IPR001736">
    <property type="entry name" value="PLipase_D/transphosphatidylase"/>
</dbReference>
<dbReference type="EMBL" id="CP011770">
    <property type="protein sequence ID" value="AKM10905.1"/>
    <property type="molecule type" value="Genomic_DNA"/>
</dbReference>
<proteinExistence type="predicted"/>
<feature type="domain" description="PLD phosphodiesterase" evidence="7">
    <location>
        <begin position="302"/>
        <end position="324"/>
    </location>
</feature>
<dbReference type="PANTHER" id="PTHR21248">
    <property type="entry name" value="CARDIOLIPIN SYNTHASE"/>
    <property type="match status" value="1"/>
</dbReference>
<dbReference type="SMART" id="SM00155">
    <property type="entry name" value="PLDc"/>
    <property type="match status" value="2"/>
</dbReference>
<keyword evidence="9" id="KW-1185">Reference proteome</keyword>
<dbReference type="STRING" id="1348774.AB433_14530"/>
<dbReference type="SUPFAM" id="SSF56024">
    <property type="entry name" value="Phospholipase D/nuclease"/>
    <property type="match status" value="2"/>
</dbReference>
<dbReference type="PATRIC" id="fig|1348774.3.peg.3051"/>
<feature type="region of interest" description="Disordered" evidence="6">
    <location>
        <begin position="1"/>
        <end position="22"/>
    </location>
</feature>
<evidence type="ECO:0000256" key="4">
    <source>
        <dbReference type="ARBA" id="ARBA00022525"/>
    </source>
</evidence>
<dbReference type="RefSeq" id="WP_047821998.1">
    <property type="nucleotide sequence ID" value="NZ_CP011770.1"/>
</dbReference>
<dbReference type="GO" id="GO:0032049">
    <property type="term" value="P:cardiolipin biosynthetic process"/>
    <property type="evidence" value="ECO:0007669"/>
    <property type="project" value="UniProtKB-ARBA"/>
</dbReference>
<sequence>MPDATALEPAEMDAPSYADPPPFTASAQGQSLTFYPAGQDRLDALLDLIGSATETLNLCFYIFAEDTTSQQVRDALIAAARRGVTVKLVVDGFGAAASDEFLAPLLKAGGRYWRFSANWSQRYLIRNHQKMVIVDGQRAMIGGFNIEDSYFAPPQRNGWNDLGLIVEGSVVDQLQAWFAKMEEWVANPKARWRAIRRIVREWDGGGGPVRLLVGGPTRGLSSWARCVSQDLIEGDRLDMMMAYFSPPKRLVRRIARIASKGQTRLLMAGKSDNGATIGAARALYRPMLKTGARIWEFVPCKLHTKLIVLDDRVYVGSANFDMRSLYINLELMLMIEDAALADQMRGFIAQHLDASLEVTPEVHKKRATVWNRVRWRLSWFLVGVLDYTVSRRANLGL</sequence>
<feature type="domain" description="PLD phosphodiesterase" evidence="7">
    <location>
        <begin position="123"/>
        <end position="150"/>
    </location>
</feature>
<evidence type="ECO:0000256" key="2">
    <source>
        <dbReference type="ARBA" id="ARBA00004613"/>
    </source>
</evidence>
<accession>A0A0G3XH80</accession>
<keyword evidence="4" id="KW-0964">Secreted</keyword>
<evidence type="ECO:0000313" key="8">
    <source>
        <dbReference type="EMBL" id="AKM10905.1"/>
    </source>
</evidence>
<evidence type="ECO:0000256" key="6">
    <source>
        <dbReference type="SAM" id="MobiDB-lite"/>
    </source>
</evidence>
<protein>
    <recommendedName>
        <fullName evidence="3">Phospholipase D</fullName>
    </recommendedName>
    <alternativeName>
        <fullName evidence="5">Choline phosphatase</fullName>
    </alternativeName>
</protein>
<evidence type="ECO:0000256" key="5">
    <source>
        <dbReference type="ARBA" id="ARBA00029594"/>
    </source>
</evidence>
<comment type="subcellular location">
    <subcellularLocation>
        <location evidence="2">Secreted</location>
    </subcellularLocation>
</comment>
<dbReference type="GO" id="GO:0005576">
    <property type="term" value="C:extracellular region"/>
    <property type="evidence" value="ECO:0007669"/>
    <property type="project" value="UniProtKB-SubCell"/>
</dbReference>
<evidence type="ECO:0000256" key="1">
    <source>
        <dbReference type="ARBA" id="ARBA00003145"/>
    </source>
</evidence>
<evidence type="ECO:0000256" key="3">
    <source>
        <dbReference type="ARBA" id="ARBA00018392"/>
    </source>
</evidence>
<dbReference type="CDD" id="cd09159">
    <property type="entry name" value="PLDc_ybhO_like_2"/>
    <property type="match status" value="1"/>
</dbReference>
<dbReference type="AlphaFoldDB" id="A0A0G3XH80"/>
<dbReference type="PROSITE" id="PS50035">
    <property type="entry name" value="PLD"/>
    <property type="match status" value="2"/>
</dbReference>
<reference evidence="8 9" key="1">
    <citation type="submission" date="2015-06" db="EMBL/GenBank/DDBJ databases">
        <authorList>
            <person name="Zeng Y."/>
            <person name="Huang Y."/>
        </authorList>
    </citation>
    <scope>NUCLEOTIDE SEQUENCE [LARGE SCALE GENOMIC DNA]</scope>
    <source>
        <strain evidence="8 9">PQ-2</strain>
    </source>
</reference>
<dbReference type="Proteomes" id="UP000035287">
    <property type="component" value="Chromosome"/>
</dbReference>
<dbReference type="PANTHER" id="PTHR21248:SF22">
    <property type="entry name" value="PHOSPHOLIPASE D"/>
    <property type="match status" value="1"/>
</dbReference>
<dbReference type="OrthoDB" id="9814092at2"/>
<dbReference type="GO" id="GO:0030572">
    <property type="term" value="F:phosphatidyltransferase activity"/>
    <property type="evidence" value="ECO:0007669"/>
    <property type="project" value="UniProtKB-ARBA"/>
</dbReference>
<dbReference type="Pfam" id="PF13091">
    <property type="entry name" value="PLDc_2"/>
    <property type="match status" value="2"/>
</dbReference>
<dbReference type="Gene3D" id="3.30.870.10">
    <property type="entry name" value="Endonuclease Chain A"/>
    <property type="match status" value="2"/>
</dbReference>